<reference evidence="1" key="1">
    <citation type="submission" date="2022-10" db="EMBL/GenBank/DDBJ databases">
        <title>Culturing micro-colonial fungi from biological soil crusts in the Mojave desert and describing Neophaeococcomyces mojavensis, and introducing the new genera and species Taxawa tesnikishii.</title>
        <authorList>
            <person name="Kurbessoian T."/>
            <person name="Stajich J.E."/>
        </authorList>
    </citation>
    <scope>NUCLEOTIDE SEQUENCE</scope>
    <source>
        <strain evidence="1">JES_112</strain>
    </source>
</reference>
<evidence type="ECO:0000313" key="1">
    <source>
        <dbReference type="EMBL" id="KAJ9657647.1"/>
    </source>
</evidence>
<gene>
    <name evidence="1" type="ORF">H2198_004175</name>
</gene>
<dbReference type="EMBL" id="JAPDRQ010000061">
    <property type="protein sequence ID" value="KAJ9657647.1"/>
    <property type="molecule type" value="Genomic_DNA"/>
</dbReference>
<keyword evidence="2" id="KW-1185">Reference proteome</keyword>
<name>A0ACC3A9A2_9EURO</name>
<evidence type="ECO:0000313" key="2">
    <source>
        <dbReference type="Proteomes" id="UP001172386"/>
    </source>
</evidence>
<protein>
    <submittedName>
        <fullName evidence="1">Uncharacterized protein</fullName>
    </submittedName>
</protein>
<organism evidence="1 2">
    <name type="scientific">Neophaeococcomyces mojaviensis</name>
    <dbReference type="NCBI Taxonomy" id="3383035"/>
    <lineage>
        <taxon>Eukaryota</taxon>
        <taxon>Fungi</taxon>
        <taxon>Dikarya</taxon>
        <taxon>Ascomycota</taxon>
        <taxon>Pezizomycotina</taxon>
        <taxon>Eurotiomycetes</taxon>
        <taxon>Chaetothyriomycetidae</taxon>
        <taxon>Chaetothyriales</taxon>
        <taxon>Chaetothyriales incertae sedis</taxon>
        <taxon>Neophaeococcomyces</taxon>
    </lineage>
</organism>
<comment type="caution">
    <text evidence="1">The sequence shown here is derived from an EMBL/GenBank/DDBJ whole genome shotgun (WGS) entry which is preliminary data.</text>
</comment>
<accession>A0ACC3A9A2</accession>
<sequence length="725" mass="82047">MPLCSKCQHIDLDQLHTDAGFQLHSDWTSFELNAQSCGFCSTIRTKILESYIREYHFHLDTRLSEVVRPEDYALVKAKHKDDPFAVIRWPKDRDTSIWIRLIAYDARPGLRLNEGKAGFDFWMGSRRSQMYRSTWEWNGMDIEPGDIGKTGISSFVYPGIVIEFMLRVTTADRCEGDPLRDKFIVEVRKPVAPTSFHEDAMSWAEALLQGCKSSHAACQQSYTYPPPKRLLNLSRVRANGRVDIIEVGTGPCPKYVTLSYCWGTPADEVWMAYLKDVQTNSFVFDFNRMPTTLKDATTVALRLGYDYLWIDALCILQHDLDDWHEEGARMSDIYEGCELMICASSCDHTSKGFLNQRLNPEDCIVEVPLRINNSSTGILHFETRDVDYIADTVKGPVASRAWCLQEQRLAPRVLHFGKYQLHYECNAGKWREDEPELDLAPRTTFYASEHSVREPQVRDLFHRELSASKPMASVSTVSQWNAILADYTMRRLTHGSDKLVALSGLANKASELLKCEYLAGTWQVDLHMGLCWYVAPLYGLMHSGNQMTAFNPLFQGTSRRALEYRAPSWSWASMDGPIEFLMESDPGVAELTTSSVEYVDASVQLTTANKFGAVEAAQLTLKAPLKVISSDVLAANAVVRHHRYFNKDTSKIGWYVEDEQKTLEGDLTCMKLATLSYGIGPGMTPENIILILEQTHDGCYRRVGAGTVLVTEYFDDAPVHTITLV</sequence>
<dbReference type="Proteomes" id="UP001172386">
    <property type="component" value="Unassembled WGS sequence"/>
</dbReference>
<proteinExistence type="predicted"/>